<dbReference type="OrthoDB" id="8481305at2"/>
<reference evidence="2" key="1">
    <citation type="submission" date="2016-10" db="EMBL/GenBank/DDBJ databases">
        <authorList>
            <person name="Varghese N."/>
            <person name="Submissions S."/>
        </authorList>
    </citation>
    <scope>NUCLEOTIDE SEQUENCE [LARGE SCALE GENOMIC DNA]</scope>
    <source>
        <strain evidence="2">DSM 7481</strain>
    </source>
</reference>
<proteinExistence type="predicted"/>
<dbReference type="AlphaFoldDB" id="A0A1I1SLD7"/>
<dbReference type="RefSeq" id="WP_139225627.1">
    <property type="nucleotide sequence ID" value="NZ_FOMQ01000002.1"/>
</dbReference>
<name>A0A1I1SLD7_9BURK</name>
<accession>A0A1I1SLD7</accession>
<keyword evidence="2" id="KW-1185">Reference proteome</keyword>
<sequence length="152" mass="17957">MNIEEEILEKIAPYTINNHLIVEHNQEKLINPLSKKFSFSGSKIDWGKTRNHWLYNYNPRNKTINTTEKLEIVANELENKNFQSIIDQSPRIFYINDSSLDFGLIISRNIFWDVFRLIIINTPQHHYFFPEDGSWCLAITMEGFVDYGESVK</sequence>
<dbReference type="EMBL" id="FOMQ01000002">
    <property type="protein sequence ID" value="SFD47277.1"/>
    <property type="molecule type" value="Genomic_DNA"/>
</dbReference>
<dbReference type="STRING" id="32040.SAMN04489710_102298"/>
<dbReference type="Proteomes" id="UP000199517">
    <property type="component" value="Unassembled WGS sequence"/>
</dbReference>
<gene>
    <name evidence="1" type="ORF">SAMN04489710_102298</name>
</gene>
<organism evidence="1 2">
    <name type="scientific">Paracidovorax konjaci</name>
    <dbReference type="NCBI Taxonomy" id="32040"/>
    <lineage>
        <taxon>Bacteria</taxon>
        <taxon>Pseudomonadati</taxon>
        <taxon>Pseudomonadota</taxon>
        <taxon>Betaproteobacteria</taxon>
        <taxon>Burkholderiales</taxon>
        <taxon>Comamonadaceae</taxon>
        <taxon>Paracidovorax</taxon>
    </lineage>
</organism>
<evidence type="ECO:0000313" key="1">
    <source>
        <dbReference type="EMBL" id="SFD47277.1"/>
    </source>
</evidence>
<evidence type="ECO:0000313" key="2">
    <source>
        <dbReference type="Proteomes" id="UP000199517"/>
    </source>
</evidence>
<protein>
    <submittedName>
        <fullName evidence="1">Uncharacterized protein</fullName>
    </submittedName>
</protein>